<dbReference type="Gene3D" id="3.40.190.10">
    <property type="entry name" value="Periplasmic binding protein-like II"/>
    <property type="match status" value="2"/>
</dbReference>
<evidence type="ECO:0000313" key="5">
    <source>
        <dbReference type="EMBL" id="QGU08223.1"/>
    </source>
</evidence>
<dbReference type="SUPFAM" id="SSF53850">
    <property type="entry name" value="Periplasmic binding protein-like II"/>
    <property type="match status" value="1"/>
</dbReference>
<protein>
    <submittedName>
        <fullName evidence="5">Taurine-binding periplasmic protein</fullName>
    </submittedName>
</protein>
<evidence type="ECO:0000256" key="3">
    <source>
        <dbReference type="ARBA" id="ARBA00022729"/>
    </source>
</evidence>
<dbReference type="KEGG" id="cok:COCCU_11610"/>
<dbReference type="AlphaFoldDB" id="A0A6B8VVQ5"/>
<accession>A0A6B8VVQ5</accession>
<dbReference type="RefSeq" id="WP_197088350.1">
    <property type="nucleotide sequence ID" value="NZ_CP046455.1"/>
</dbReference>
<reference evidence="5 6" key="1">
    <citation type="submission" date="2019-11" db="EMBL/GenBank/DDBJ databases">
        <title>Complete genome sequence of Corynebacterium kalinowskii 1959, a novel Corynebacterium species isolated from soil of a small paddock in Vilsendorf, Germany.</title>
        <authorList>
            <person name="Schaffert L."/>
            <person name="Ruwe M."/>
            <person name="Milse J."/>
            <person name="Hanuschka K."/>
            <person name="Ortseifen V."/>
            <person name="Droste J."/>
            <person name="Brandt D."/>
            <person name="Schlueter L."/>
            <person name="Kutter Y."/>
            <person name="Vinke S."/>
            <person name="Viehoefer P."/>
            <person name="Jacob L."/>
            <person name="Luebke N.-C."/>
            <person name="Schulte-Berndt E."/>
            <person name="Hain C."/>
            <person name="Linder M."/>
            <person name="Schmidt P."/>
            <person name="Wollenschlaeger L."/>
            <person name="Luttermann T."/>
            <person name="Thieme E."/>
            <person name="Hassa J."/>
            <person name="Haak M."/>
            <person name="Wittchen M."/>
            <person name="Mentz A."/>
            <person name="Persicke M."/>
            <person name="Busche T."/>
            <person name="Ruckert C."/>
        </authorList>
    </citation>
    <scope>NUCLEOTIDE SEQUENCE [LARGE SCALE GENOMIC DNA]</scope>
    <source>
        <strain evidence="5 6">2039</strain>
    </source>
</reference>
<name>A0A6B8VVQ5_9CORY</name>
<sequence precursor="true">MKNLSRNRSLLAQVGALASVGVLALGLVSCSSAEGNEGGGNAENKSELKIGSSPSLASLSLQGAIANGHFGEDGLTVEVVPNKSANDAVPQLLNGGIDIAQMDMITFLKARNEGLPIQIVAGAGEQSTDGVEGEISGAGVVANPDSDIEGALDLVGRTVGVPAIKTQTWMNIRAIVDEAGGDSSQIDFVEVPSAQTIDLVNRGQVDASTPSEPLQSSSIAQNKVKLVHSTDVPGLKGAPSSVFVASEDFVTKNPETVENFADSVYTAAAEIRDNPDLAKEIGEKQLNLKPEQLETMFVPALATDHPTAEELNMVIELAVRYEILEAAPELEGAFAAPGEEN</sequence>
<evidence type="ECO:0000259" key="4">
    <source>
        <dbReference type="Pfam" id="PF09084"/>
    </source>
</evidence>
<dbReference type="GO" id="GO:0042597">
    <property type="term" value="C:periplasmic space"/>
    <property type="evidence" value="ECO:0007669"/>
    <property type="project" value="UniProtKB-SubCell"/>
</dbReference>
<dbReference type="EMBL" id="CP046455">
    <property type="protein sequence ID" value="QGU08223.1"/>
    <property type="molecule type" value="Genomic_DNA"/>
</dbReference>
<dbReference type="Pfam" id="PF09084">
    <property type="entry name" value="NMT1"/>
    <property type="match status" value="1"/>
</dbReference>
<dbReference type="PROSITE" id="PS51257">
    <property type="entry name" value="PROKAR_LIPOPROTEIN"/>
    <property type="match status" value="1"/>
</dbReference>
<proteinExistence type="inferred from homology"/>
<evidence type="ECO:0000313" key="6">
    <source>
        <dbReference type="Proteomes" id="UP000424462"/>
    </source>
</evidence>
<evidence type="ECO:0000256" key="2">
    <source>
        <dbReference type="ARBA" id="ARBA00010742"/>
    </source>
</evidence>
<dbReference type="Proteomes" id="UP000424462">
    <property type="component" value="Chromosome"/>
</dbReference>
<comment type="subcellular location">
    <subcellularLocation>
        <location evidence="1">Periplasm</location>
    </subcellularLocation>
</comment>
<organism evidence="5 6">
    <name type="scientific">Corynebacterium occultum</name>
    <dbReference type="NCBI Taxonomy" id="2675219"/>
    <lineage>
        <taxon>Bacteria</taxon>
        <taxon>Bacillati</taxon>
        <taxon>Actinomycetota</taxon>
        <taxon>Actinomycetes</taxon>
        <taxon>Mycobacteriales</taxon>
        <taxon>Corynebacteriaceae</taxon>
        <taxon>Corynebacterium</taxon>
    </lineage>
</organism>
<keyword evidence="6" id="KW-1185">Reference proteome</keyword>
<dbReference type="InterPro" id="IPR015168">
    <property type="entry name" value="SsuA/THI5"/>
</dbReference>
<gene>
    <name evidence="5" type="primary">tauA</name>
    <name evidence="5" type="ORF">COCCU_11610</name>
</gene>
<evidence type="ECO:0000256" key="1">
    <source>
        <dbReference type="ARBA" id="ARBA00004418"/>
    </source>
</evidence>
<keyword evidence="3" id="KW-0732">Signal</keyword>
<comment type="similarity">
    <text evidence="2">Belongs to the bacterial solute-binding protein SsuA/TauA family.</text>
</comment>
<dbReference type="PANTHER" id="PTHR30024">
    <property type="entry name" value="ALIPHATIC SULFONATES-BINDING PROTEIN-RELATED"/>
    <property type="match status" value="1"/>
</dbReference>
<dbReference type="PANTHER" id="PTHR30024:SF47">
    <property type="entry name" value="TAURINE-BINDING PERIPLASMIC PROTEIN"/>
    <property type="match status" value="1"/>
</dbReference>
<feature type="domain" description="SsuA/THI5-like" evidence="4">
    <location>
        <begin position="64"/>
        <end position="277"/>
    </location>
</feature>